<evidence type="ECO:0000259" key="6">
    <source>
        <dbReference type="Pfam" id="PF04542"/>
    </source>
</evidence>
<dbReference type="SUPFAM" id="SSF88659">
    <property type="entry name" value="Sigma3 and sigma4 domains of RNA polymerase sigma factors"/>
    <property type="match status" value="1"/>
</dbReference>
<reference evidence="7" key="1">
    <citation type="submission" date="2023-05" db="EMBL/GenBank/DDBJ databases">
        <authorList>
            <person name="Zhang X."/>
        </authorList>
    </citation>
    <scope>NUCLEOTIDE SEQUENCE</scope>
    <source>
        <strain evidence="7">BD1B2-1</strain>
    </source>
</reference>
<dbReference type="Pfam" id="PF04542">
    <property type="entry name" value="Sigma70_r2"/>
    <property type="match status" value="1"/>
</dbReference>
<comment type="similarity">
    <text evidence="1">Belongs to the sigma-70 factor family. ECF subfamily.</text>
</comment>
<evidence type="ECO:0000256" key="5">
    <source>
        <dbReference type="ARBA" id="ARBA00023163"/>
    </source>
</evidence>
<accession>A0AAE3R0V5</accession>
<name>A0AAE3R0V5_9BACT</name>
<dbReference type="InterPro" id="IPR039425">
    <property type="entry name" value="RNA_pol_sigma-70-like"/>
</dbReference>
<keyword evidence="5" id="KW-0804">Transcription</keyword>
<comment type="caution">
    <text evidence="7">The sequence shown here is derived from an EMBL/GenBank/DDBJ whole genome shotgun (WGS) entry which is preliminary data.</text>
</comment>
<sequence>MHEATILLTNTDWRHALLTHRKQTLERLYAKVYPMALHYVKERGGSADDAKDIFQEALIVFYEKVVHDQLVLTASISTYLMGICKNLWLQELDKRARKTSLESLPPDIGVLDSDEETGSDTIQLKEFVNGLGDKCRDILVSFYYFGQKLEHIAAKHGYRNIHTATVQKFKCLERLRKAVSHLSIERFHL</sequence>
<dbReference type="GO" id="GO:0003677">
    <property type="term" value="F:DNA binding"/>
    <property type="evidence" value="ECO:0007669"/>
    <property type="project" value="UniProtKB-KW"/>
</dbReference>
<evidence type="ECO:0000256" key="2">
    <source>
        <dbReference type="ARBA" id="ARBA00023015"/>
    </source>
</evidence>
<evidence type="ECO:0000313" key="8">
    <source>
        <dbReference type="Proteomes" id="UP001232063"/>
    </source>
</evidence>
<keyword evidence="3" id="KW-0731">Sigma factor</keyword>
<dbReference type="InterPro" id="IPR007627">
    <property type="entry name" value="RNA_pol_sigma70_r2"/>
</dbReference>
<dbReference type="InterPro" id="IPR013325">
    <property type="entry name" value="RNA_pol_sigma_r2"/>
</dbReference>
<dbReference type="GO" id="GO:0006352">
    <property type="term" value="P:DNA-templated transcription initiation"/>
    <property type="evidence" value="ECO:0007669"/>
    <property type="project" value="InterPro"/>
</dbReference>
<dbReference type="Proteomes" id="UP001232063">
    <property type="component" value="Unassembled WGS sequence"/>
</dbReference>
<evidence type="ECO:0000313" key="7">
    <source>
        <dbReference type="EMBL" id="MDJ1501659.1"/>
    </source>
</evidence>
<dbReference type="PANTHER" id="PTHR43133">
    <property type="entry name" value="RNA POLYMERASE ECF-TYPE SIGMA FACTO"/>
    <property type="match status" value="1"/>
</dbReference>
<dbReference type="EMBL" id="JASJOU010000004">
    <property type="protein sequence ID" value="MDJ1501659.1"/>
    <property type="molecule type" value="Genomic_DNA"/>
</dbReference>
<evidence type="ECO:0000256" key="1">
    <source>
        <dbReference type="ARBA" id="ARBA00010641"/>
    </source>
</evidence>
<dbReference type="AlphaFoldDB" id="A0AAE3R0V5"/>
<dbReference type="SUPFAM" id="SSF88946">
    <property type="entry name" value="Sigma2 domain of RNA polymerase sigma factors"/>
    <property type="match status" value="1"/>
</dbReference>
<gene>
    <name evidence="7" type="ORF">QNI22_13420</name>
</gene>
<evidence type="ECO:0000256" key="3">
    <source>
        <dbReference type="ARBA" id="ARBA00023082"/>
    </source>
</evidence>
<feature type="domain" description="RNA polymerase sigma-70 region 2" evidence="6">
    <location>
        <begin position="28"/>
        <end position="97"/>
    </location>
</feature>
<protein>
    <submittedName>
        <fullName evidence="7">Sigma-70 family RNA polymerase sigma factor</fullName>
    </submittedName>
</protein>
<dbReference type="PANTHER" id="PTHR43133:SF8">
    <property type="entry name" value="RNA POLYMERASE SIGMA FACTOR HI_1459-RELATED"/>
    <property type="match status" value="1"/>
</dbReference>
<dbReference type="InterPro" id="IPR014284">
    <property type="entry name" value="RNA_pol_sigma-70_dom"/>
</dbReference>
<dbReference type="RefSeq" id="WP_314511217.1">
    <property type="nucleotide sequence ID" value="NZ_JASJOU010000004.1"/>
</dbReference>
<keyword evidence="8" id="KW-1185">Reference proteome</keyword>
<evidence type="ECO:0000256" key="4">
    <source>
        <dbReference type="ARBA" id="ARBA00023125"/>
    </source>
</evidence>
<dbReference type="InterPro" id="IPR013324">
    <property type="entry name" value="RNA_pol_sigma_r3/r4-like"/>
</dbReference>
<dbReference type="Gene3D" id="1.10.1740.10">
    <property type="match status" value="1"/>
</dbReference>
<keyword evidence="2" id="KW-0805">Transcription regulation</keyword>
<dbReference type="Gene3D" id="1.10.10.10">
    <property type="entry name" value="Winged helix-like DNA-binding domain superfamily/Winged helix DNA-binding domain"/>
    <property type="match status" value="1"/>
</dbReference>
<keyword evidence="4" id="KW-0238">DNA-binding</keyword>
<dbReference type="InterPro" id="IPR036388">
    <property type="entry name" value="WH-like_DNA-bd_sf"/>
</dbReference>
<dbReference type="GO" id="GO:0016987">
    <property type="term" value="F:sigma factor activity"/>
    <property type="evidence" value="ECO:0007669"/>
    <property type="project" value="UniProtKB-KW"/>
</dbReference>
<organism evidence="7 8">
    <name type="scientific">Xanthocytophaga agilis</name>
    <dbReference type="NCBI Taxonomy" id="3048010"/>
    <lineage>
        <taxon>Bacteria</taxon>
        <taxon>Pseudomonadati</taxon>
        <taxon>Bacteroidota</taxon>
        <taxon>Cytophagia</taxon>
        <taxon>Cytophagales</taxon>
        <taxon>Rhodocytophagaceae</taxon>
        <taxon>Xanthocytophaga</taxon>
    </lineage>
</organism>
<proteinExistence type="inferred from homology"/>
<dbReference type="NCBIfam" id="TIGR02937">
    <property type="entry name" value="sigma70-ECF"/>
    <property type="match status" value="1"/>
</dbReference>